<organism evidence="2 3">
    <name type="scientific">Ambispora gerdemannii</name>
    <dbReference type="NCBI Taxonomy" id="144530"/>
    <lineage>
        <taxon>Eukaryota</taxon>
        <taxon>Fungi</taxon>
        <taxon>Fungi incertae sedis</taxon>
        <taxon>Mucoromycota</taxon>
        <taxon>Glomeromycotina</taxon>
        <taxon>Glomeromycetes</taxon>
        <taxon>Archaeosporales</taxon>
        <taxon>Ambisporaceae</taxon>
        <taxon>Ambispora</taxon>
    </lineage>
</organism>
<dbReference type="EMBL" id="CAJVPL010006440">
    <property type="protein sequence ID" value="CAG8664422.1"/>
    <property type="molecule type" value="Genomic_DNA"/>
</dbReference>
<dbReference type="OrthoDB" id="10254973at2759"/>
<gene>
    <name evidence="2" type="ORF">AGERDE_LOCUS11974</name>
</gene>
<comment type="caution">
    <text evidence="2">The sequence shown here is derived from an EMBL/GenBank/DDBJ whole genome shotgun (WGS) entry which is preliminary data.</text>
</comment>
<evidence type="ECO:0000313" key="3">
    <source>
        <dbReference type="Proteomes" id="UP000789831"/>
    </source>
</evidence>
<accession>A0A9N9H9X4</accession>
<name>A0A9N9H9X4_9GLOM</name>
<dbReference type="Proteomes" id="UP000789831">
    <property type="component" value="Unassembled WGS sequence"/>
</dbReference>
<evidence type="ECO:0000256" key="1">
    <source>
        <dbReference type="SAM" id="Coils"/>
    </source>
</evidence>
<protein>
    <submittedName>
        <fullName evidence="2">9550_t:CDS:1</fullName>
    </submittedName>
</protein>
<sequence>MCFQQREAILKNVKLFEIKIPYARYSIAKDEYTEAKKKINSLVQEKEPVKHRREEEKERNKRIARLQAEIVELESIVNEPPPEEQVDNRLRTNVELQLKQGEYVDVRNNFLLQRENFVK</sequence>
<proteinExistence type="predicted"/>
<keyword evidence="3" id="KW-1185">Reference proteome</keyword>
<reference evidence="2" key="1">
    <citation type="submission" date="2021-06" db="EMBL/GenBank/DDBJ databases">
        <authorList>
            <person name="Kallberg Y."/>
            <person name="Tangrot J."/>
            <person name="Rosling A."/>
        </authorList>
    </citation>
    <scope>NUCLEOTIDE SEQUENCE</scope>
    <source>
        <strain evidence="2">MT106</strain>
    </source>
</reference>
<keyword evidence="1" id="KW-0175">Coiled coil</keyword>
<dbReference type="AlphaFoldDB" id="A0A9N9H9X4"/>
<evidence type="ECO:0000313" key="2">
    <source>
        <dbReference type="EMBL" id="CAG8664422.1"/>
    </source>
</evidence>
<feature type="non-terminal residue" evidence="2">
    <location>
        <position position="1"/>
    </location>
</feature>
<feature type="coiled-coil region" evidence="1">
    <location>
        <begin position="25"/>
        <end position="76"/>
    </location>
</feature>